<organism evidence="2 3">
    <name type="scientific">Teretinema zuelzerae</name>
    <dbReference type="NCBI Taxonomy" id="156"/>
    <lineage>
        <taxon>Bacteria</taxon>
        <taxon>Pseudomonadati</taxon>
        <taxon>Spirochaetota</taxon>
        <taxon>Spirochaetia</taxon>
        <taxon>Spirochaetales</taxon>
        <taxon>Treponemataceae</taxon>
        <taxon>Teretinema</taxon>
    </lineage>
</organism>
<feature type="chain" id="PRO_5041898301" description="Chitinase" evidence="1">
    <location>
        <begin position="22"/>
        <end position="172"/>
    </location>
</feature>
<accession>A0AAE3JH96</accession>
<dbReference type="AlphaFoldDB" id="A0AAE3JH96"/>
<keyword evidence="1" id="KW-0732">Signal</keyword>
<gene>
    <name evidence="2" type="ORF">K7J14_01855</name>
</gene>
<proteinExistence type="predicted"/>
<evidence type="ECO:0000256" key="1">
    <source>
        <dbReference type="SAM" id="SignalP"/>
    </source>
</evidence>
<evidence type="ECO:0008006" key="4">
    <source>
        <dbReference type="Google" id="ProtNLM"/>
    </source>
</evidence>
<name>A0AAE3JH96_9SPIR</name>
<evidence type="ECO:0000313" key="2">
    <source>
        <dbReference type="EMBL" id="MCD1653442.1"/>
    </source>
</evidence>
<feature type="signal peptide" evidence="1">
    <location>
        <begin position="1"/>
        <end position="21"/>
    </location>
</feature>
<keyword evidence="3" id="KW-1185">Reference proteome</keyword>
<evidence type="ECO:0000313" key="3">
    <source>
        <dbReference type="Proteomes" id="UP001198163"/>
    </source>
</evidence>
<protein>
    <recommendedName>
        <fullName evidence="4">Chitinase</fullName>
    </recommendedName>
</protein>
<reference evidence="2" key="1">
    <citation type="submission" date="2021-08" db="EMBL/GenBank/DDBJ databases">
        <title>Comparative analyses of Brucepasteria parasyntrophica and Teretinema zuelzerae.</title>
        <authorList>
            <person name="Song Y."/>
            <person name="Brune A."/>
        </authorList>
    </citation>
    <scope>NUCLEOTIDE SEQUENCE</scope>
    <source>
        <strain evidence="2">DSM 1903</strain>
    </source>
</reference>
<dbReference type="RefSeq" id="WP_230752429.1">
    <property type="nucleotide sequence ID" value="NZ_JAINWA010000001.1"/>
</dbReference>
<comment type="caution">
    <text evidence="2">The sequence shown here is derived from an EMBL/GenBank/DDBJ whole genome shotgun (WGS) entry which is preliminary data.</text>
</comment>
<dbReference type="EMBL" id="JAINWA010000001">
    <property type="protein sequence ID" value="MCD1653442.1"/>
    <property type="molecule type" value="Genomic_DNA"/>
</dbReference>
<dbReference type="Proteomes" id="UP001198163">
    <property type="component" value="Unassembled WGS sequence"/>
</dbReference>
<sequence length="172" mass="19086">MKKKILGCLMLALLAPLAAQDAATISSILAKKSVSYLDFSYLLASELGLTATPFEAWAYCDRYGAFPFDAKAGDPVTVKEISFFLVKNYGLGGGIMWSASQSPRYAWKELRNNGFWARNIDPGMILSGRDLVQAVSKFFNTYPEARLRTPPTPEAPYEYRNILLADSQEDPL</sequence>